<dbReference type="EMBL" id="CACVKT020000598">
    <property type="protein sequence ID" value="CAC5361452.1"/>
    <property type="molecule type" value="Genomic_DNA"/>
</dbReference>
<evidence type="ECO:0000256" key="2">
    <source>
        <dbReference type="SAM" id="Phobius"/>
    </source>
</evidence>
<feature type="region of interest" description="Disordered" evidence="1">
    <location>
        <begin position="697"/>
        <end position="762"/>
    </location>
</feature>
<feature type="region of interest" description="Disordered" evidence="1">
    <location>
        <begin position="279"/>
        <end position="298"/>
    </location>
</feature>
<feature type="transmembrane region" description="Helical" evidence="2">
    <location>
        <begin position="623"/>
        <end position="644"/>
    </location>
</feature>
<feature type="transmembrane region" description="Helical" evidence="2">
    <location>
        <begin position="343"/>
        <end position="365"/>
    </location>
</feature>
<feature type="compositionally biased region" description="Polar residues" evidence="1">
    <location>
        <begin position="279"/>
        <end position="292"/>
    </location>
</feature>
<protein>
    <recommendedName>
        <fullName evidence="6">Ig-like domain-containing protein</fullName>
    </recommendedName>
</protein>
<keyword evidence="5" id="KW-1185">Reference proteome</keyword>
<evidence type="ECO:0000313" key="4">
    <source>
        <dbReference type="EMBL" id="CAC5361452.1"/>
    </source>
</evidence>
<feature type="signal peptide" evidence="3">
    <location>
        <begin position="1"/>
        <end position="16"/>
    </location>
</feature>
<keyword evidence="2" id="KW-0472">Membrane</keyword>
<keyword evidence="2" id="KW-1133">Transmembrane helix</keyword>
<feature type="chain" id="PRO_5027063201" description="Ig-like domain-containing protein" evidence="3">
    <location>
        <begin position="17"/>
        <end position="762"/>
    </location>
</feature>
<reference evidence="4 5" key="1">
    <citation type="submission" date="2020-06" db="EMBL/GenBank/DDBJ databases">
        <authorList>
            <person name="Li R."/>
            <person name="Bekaert M."/>
        </authorList>
    </citation>
    <scope>NUCLEOTIDE SEQUENCE [LARGE SCALE GENOMIC DNA]</scope>
    <source>
        <strain evidence="5">wild</strain>
    </source>
</reference>
<name>A0A6J8A5J9_MYTCO</name>
<feature type="compositionally biased region" description="Polar residues" evidence="1">
    <location>
        <begin position="707"/>
        <end position="720"/>
    </location>
</feature>
<organism evidence="4 5">
    <name type="scientific">Mytilus coruscus</name>
    <name type="common">Sea mussel</name>
    <dbReference type="NCBI Taxonomy" id="42192"/>
    <lineage>
        <taxon>Eukaryota</taxon>
        <taxon>Metazoa</taxon>
        <taxon>Spiralia</taxon>
        <taxon>Lophotrochozoa</taxon>
        <taxon>Mollusca</taxon>
        <taxon>Bivalvia</taxon>
        <taxon>Autobranchia</taxon>
        <taxon>Pteriomorphia</taxon>
        <taxon>Mytilida</taxon>
        <taxon>Mytiloidea</taxon>
        <taxon>Mytilidae</taxon>
        <taxon>Mytilinae</taxon>
        <taxon>Mytilus</taxon>
    </lineage>
</organism>
<keyword evidence="3" id="KW-0732">Signal</keyword>
<gene>
    <name evidence="4" type="ORF">MCOR_3593</name>
</gene>
<accession>A0A6J8A5J9</accession>
<evidence type="ECO:0008006" key="6">
    <source>
        <dbReference type="Google" id="ProtNLM"/>
    </source>
</evidence>
<dbReference type="Proteomes" id="UP000507470">
    <property type="component" value="Unassembled WGS sequence"/>
</dbReference>
<sequence>MLYLVKVICYSVIVSAVGLQFSACVSLTQEEYNIIAGSPLKLVCNIGATITNGVTITTPDNVAVVSCTPTIPFPPSPASCSGLGVYTGSIDETANTVTVTTNTLPGDVNGTWSCSHGGSDSKIVFPNPIPCLVSENFVLSPSSLAANVTTDTIAFSLIATYSCINVDVTFKWILKAGTSHEFTSSSVSKDSSSCIDTGTCSGVNSYTQTISSDSIFQFATAQNLLGGYELSAEAHYSNGITALKSHVIGYFEFRVITIIIQPYFPFLGQDTTKVEISTATNDGESTNSQKPLTTSSDFRTTETTDRIATVPFLYETSEVTASQQTLSVNRDENIGVHDLYSRLIIVTSSVCGVIVILSVVVIILYNCDRLPISNVSNKYIETVESERHTENNKSVRHTKDTESTGKDFLNIQIEMTDDKKKKYDTDKKKPLAAKRIKDTPGMSETQNKFQFYTGRMSLKSYCFEMSEAVDTQRSKRITGMDKQTETSNNSQMNINDSHFKVPEKYSGRKMNVFHDHDYNYSRRYQQDKFYTGDQHFENRRIHANDSSDHRRLDTMYPAYHSKRHKSNTSNYMPRYGNWSDNPTHDRQQPYSMCEPVSTPIPTTKPLPDQKCFLGLQSSKAICAVITSGIVVVPVVICIAIIYICRLRRKGQKKIKKDDLNPCSDLNERHSIGLNKYRASEQHVQIETQDDSLNFIEGNENGGAESQRIPQQSVLESNSGANKEKTTSRNVQLENVPDKTACNENSNMEKDVTNEFAADQVET</sequence>
<evidence type="ECO:0000256" key="1">
    <source>
        <dbReference type="SAM" id="MobiDB-lite"/>
    </source>
</evidence>
<keyword evidence="2" id="KW-0812">Transmembrane</keyword>
<evidence type="ECO:0000256" key="3">
    <source>
        <dbReference type="SAM" id="SignalP"/>
    </source>
</evidence>
<evidence type="ECO:0000313" key="5">
    <source>
        <dbReference type="Proteomes" id="UP000507470"/>
    </source>
</evidence>
<proteinExistence type="predicted"/>
<dbReference type="AlphaFoldDB" id="A0A6J8A5J9"/>